<dbReference type="Pfam" id="PF22942">
    <property type="entry name" value="DUF7025"/>
    <property type="match status" value="1"/>
</dbReference>
<protein>
    <recommendedName>
        <fullName evidence="1">AAA+ ATPase domain-containing protein</fullName>
    </recommendedName>
</protein>
<organism evidence="2 3">
    <name type="scientific">Letharia lupina</name>
    <dbReference type="NCBI Taxonomy" id="560253"/>
    <lineage>
        <taxon>Eukaryota</taxon>
        <taxon>Fungi</taxon>
        <taxon>Dikarya</taxon>
        <taxon>Ascomycota</taxon>
        <taxon>Pezizomycotina</taxon>
        <taxon>Lecanoromycetes</taxon>
        <taxon>OSLEUM clade</taxon>
        <taxon>Lecanoromycetidae</taxon>
        <taxon>Lecanorales</taxon>
        <taxon>Lecanorineae</taxon>
        <taxon>Parmeliaceae</taxon>
        <taxon>Letharia</taxon>
    </lineage>
</organism>
<feature type="domain" description="AAA+ ATPase" evidence="1">
    <location>
        <begin position="513"/>
        <end position="641"/>
    </location>
</feature>
<dbReference type="SUPFAM" id="SSF52540">
    <property type="entry name" value="P-loop containing nucleoside triphosphate hydrolases"/>
    <property type="match status" value="1"/>
</dbReference>
<dbReference type="AlphaFoldDB" id="A0A8H6KYZ8"/>
<dbReference type="GeneID" id="59335882"/>
<dbReference type="Gene3D" id="3.40.50.300">
    <property type="entry name" value="P-loop containing nucleotide triphosphate hydrolases"/>
    <property type="match status" value="1"/>
</dbReference>
<keyword evidence="3" id="KW-1185">Reference proteome</keyword>
<dbReference type="InterPro" id="IPR027417">
    <property type="entry name" value="P-loop_NTPase"/>
</dbReference>
<dbReference type="Pfam" id="PF00004">
    <property type="entry name" value="AAA"/>
    <property type="match status" value="1"/>
</dbReference>
<evidence type="ECO:0000313" key="2">
    <source>
        <dbReference type="EMBL" id="KAF6229367.1"/>
    </source>
</evidence>
<dbReference type="InterPro" id="IPR003593">
    <property type="entry name" value="AAA+_ATPase"/>
</dbReference>
<dbReference type="EMBL" id="JACCJB010000003">
    <property type="protein sequence ID" value="KAF6229367.1"/>
    <property type="molecule type" value="Genomic_DNA"/>
</dbReference>
<dbReference type="PANTHER" id="PTHR46411">
    <property type="entry name" value="FAMILY ATPASE, PUTATIVE-RELATED"/>
    <property type="match status" value="1"/>
</dbReference>
<name>A0A8H6KYZ8_9LECA</name>
<evidence type="ECO:0000259" key="1">
    <source>
        <dbReference type="SMART" id="SM00382"/>
    </source>
</evidence>
<dbReference type="Proteomes" id="UP000593566">
    <property type="component" value="Unassembled WGS sequence"/>
</dbReference>
<proteinExistence type="predicted"/>
<dbReference type="GO" id="GO:0005524">
    <property type="term" value="F:ATP binding"/>
    <property type="evidence" value="ECO:0007669"/>
    <property type="project" value="InterPro"/>
</dbReference>
<dbReference type="InterPro" id="IPR003959">
    <property type="entry name" value="ATPase_AAA_core"/>
</dbReference>
<dbReference type="RefSeq" id="XP_037157009.1">
    <property type="nucleotide sequence ID" value="XM_037298374.1"/>
</dbReference>
<dbReference type="GO" id="GO:0016887">
    <property type="term" value="F:ATP hydrolysis activity"/>
    <property type="evidence" value="ECO:0007669"/>
    <property type="project" value="InterPro"/>
</dbReference>
<reference evidence="2 3" key="1">
    <citation type="journal article" date="2020" name="Genomics">
        <title>Complete, high-quality genomes from long-read metagenomic sequencing of two wolf lichen thalli reveals enigmatic genome architecture.</title>
        <authorList>
            <person name="McKenzie S.K."/>
            <person name="Walston R.F."/>
            <person name="Allen J.L."/>
        </authorList>
    </citation>
    <scope>NUCLEOTIDE SEQUENCE [LARGE SCALE GENOMIC DNA]</scope>
    <source>
        <strain evidence="2">WasteWater1</strain>
    </source>
</reference>
<dbReference type="PANTHER" id="PTHR46411:SF4">
    <property type="entry name" value="AAA+ ATPASE DOMAIN-CONTAINING PROTEIN"/>
    <property type="match status" value="1"/>
</dbReference>
<dbReference type="SMART" id="SM00382">
    <property type="entry name" value="AAA"/>
    <property type="match status" value="1"/>
</dbReference>
<dbReference type="CDD" id="cd19481">
    <property type="entry name" value="RecA-like_protease"/>
    <property type="match status" value="1"/>
</dbReference>
<evidence type="ECO:0000313" key="3">
    <source>
        <dbReference type="Proteomes" id="UP000593566"/>
    </source>
</evidence>
<accession>A0A8H6KYZ8</accession>
<sequence length="755" mass="85608">MGLVYGVDQIVDHRPAQQQQLREASLTPNLAGPAAYASVATPEAGSSKEATTDMKILRTVYMDNKGGFLEPSSWKGPMTEEEYEKVKETASTSIFEMKKSVKVVPPRTGHSLEDPVIDSIQSEYITVHSPRLLKAIKEVVQYWPSSSYYAGQTKLVLAKPYRSIGVHKEGFDELERIYRSKASKLLEDGHEDATEFQEAAEQISMLMKEVNKVQKVQVAEQKELYKQSPPSATFETLWMLFKPGIYVYTSIDGEEVACRVRLAVWDRGRSIGVDDPYVTLTVHMWCLDHNGVEIDRRHRTVTIHRFNGSRPIVELPVYPETFAENAETKRKERVERGRKYLDLLSRGGAHRMYSGFLSNHSSNPSLRQNHKHYEGKVIVDPYQYFKENGADDKVSWENDIDTGSEGLGAELKQFIKIDPTIPGQRSDDICLLLPKWIRGFSLATKGARQWAFLDVDKIEQFTPNTGLLSMVAVKDSTRERIKALTYKPQDGGAGSSPETIQPLRADSIAGKGEGSIILLHGEPGMGKTYTAECVAEWSNRPLLRLTCAELGLEPNQLEKSLSKYLRRAERWDAIVLIDEADIFLEKRDRSQSLQKAACVAVFLRALEYYSGILILTTNRIRAFDEAVINRMAMIAHYEKLDPAQKKHVRRNCEENIQKDGHFKFQPEAIQAYEEIDNDKDHGWNGREIVSVAKLAAAIAQWDWYGTKAEYRESSGIIIQRSHVAQAIDDVRSREVYFNKKTAKGRESRYEEDELG</sequence>
<dbReference type="InterPro" id="IPR054289">
    <property type="entry name" value="DUF7025"/>
</dbReference>
<comment type="caution">
    <text evidence="2">The sequence shown here is derived from an EMBL/GenBank/DDBJ whole genome shotgun (WGS) entry which is preliminary data.</text>
</comment>
<gene>
    <name evidence="2" type="ORF">HO133_007483</name>
</gene>